<dbReference type="Proteomes" id="UP001293254">
    <property type="component" value="Unassembled WGS sequence"/>
</dbReference>
<comment type="similarity">
    <text evidence="3">Belongs to the disease resistance NB-LRR family.</text>
</comment>
<dbReference type="GO" id="GO:0005737">
    <property type="term" value="C:cytoplasm"/>
    <property type="evidence" value="ECO:0007669"/>
    <property type="project" value="UniProtKB-SubCell"/>
</dbReference>
<feature type="domain" description="NB-ARC" evidence="11">
    <location>
        <begin position="159"/>
        <end position="327"/>
    </location>
</feature>
<keyword evidence="4" id="KW-0963">Cytoplasm</keyword>
<evidence type="ECO:0000256" key="6">
    <source>
        <dbReference type="ARBA" id="ARBA00022667"/>
    </source>
</evidence>
<dbReference type="PRINTS" id="PR00364">
    <property type="entry name" value="DISEASERSIST"/>
</dbReference>
<dbReference type="Gene3D" id="1.10.10.10">
    <property type="entry name" value="Winged helix-like DNA-binding domain superfamily/Winged helix DNA-binding domain"/>
    <property type="match status" value="1"/>
</dbReference>
<keyword evidence="5" id="KW-0433">Leucine-rich repeat</keyword>
<evidence type="ECO:0000256" key="1">
    <source>
        <dbReference type="ARBA" id="ARBA00002074"/>
    </source>
</evidence>
<keyword evidence="10" id="KW-0067">ATP-binding</keyword>
<keyword evidence="7" id="KW-0677">Repeat</keyword>
<comment type="subcellular location">
    <subcellularLocation>
        <location evidence="2">Cytoplasm</location>
    </subcellularLocation>
</comment>
<dbReference type="InterPro" id="IPR032675">
    <property type="entry name" value="LRR_dom_sf"/>
</dbReference>
<evidence type="ECO:0000313" key="15">
    <source>
        <dbReference type="Proteomes" id="UP001293254"/>
    </source>
</evidence>
<dbReference type="FunFam" id="1.10.10.10:FF:000322">
    <property type="entry name" value="Probable disease resistance protein At1g63360"/>
    <property type="match status" value="1"/>
</dbReference>
<dbReference type="InterPro" id="IPR002182">
    <property type="entry name" value="NB-ARC"/>
</dbReference>
<evidence type="ECO:0000313" key="14">
    <source>
        <dbReference type="EMBL" id="KAK4414180.1"/>
    </source>
</evidence>
<name>A0AAE1XLQ3_9LAMI</name>
<dbReference type="PANTHER" id="PTHR23155">
    <property type="entry name" value="DISEASE RESISTANCE PROTEIN RP"/>
    <property type="match status" value="1"/>
</dbReference>
<organism evidence="14 15">
    <name type="scientific">Sesamum alatum</name>
    <dbReference type="NCBI Taxonomy" id="300844"/>
    <lineage>
        <taxon>Eukaryota</taxon>
        <taxon>Viridiplantae</taxon>
        <taxon>Streptophyta</taxon>
        <taxon>Embryophyta</taxon>
        <taxon>Tracheophyta</taxon>
        <taxon>Spermatophyta</taxon>
        <taxon>Magnoliopsida</taxon>
        <taxon>eudicotyledons</taxon>
        <taxon>Gunneridae</taxon>
        <taxon>Pentapetalae</taxon>
        <taxon>asterids</taxon>
        <taxon>lamiids</taxon>
        <taxon>Lamiales</taxon>
        <taxon>Pedaliaceae</taxon>
        <taxon>Sesamum</taxon>
    </lineage>
</organism>
<dbReference type="InterPro" id="IPR058922">
    <property type="entry name" value="WHD_DRP"/>
</dbReference>
<accession>A0AAE1XLQ3</accession>
<dbReference type="Pfam" id="PF00931">
    <property type="entry name" value="NB-ARC"/>
    <property type="match status" value="1"/>
</dbReference>
<evidence type="ECO:0000256" key="5">
    <source>
        <dbReference type="ARBA" id="ARBA00022614"/>
    </source>
</evidence>
<dbReference type="InterPro" id="IPR038005">
    <property type="entry name" value="RX-like_CC"/>
</dbReference>
<feature type="domain" description="Disease resistance R13L4/SHOC-2-like LRR" evidence="13">
    <location>
        <begin position="558"/>
        <end position="817"/>
    </location>
</feature>
<dbReference type="SUPFAM" id="SSF52540">
    <property type="entry name" value="P-loop containing nucleoside triphosphate hydrolases"/>
    <property type="match status" value="1"/>
</dbReference>
<evidence type="ECO:0000256" key="9">
    <source>
        <dbReference type="ARBA" id="ARBA00022821"/>
    </source>
</evidence>
<dbReference type="GO" id="GO:0009626">
    <property type="term" value="P:plant-type hypersensitive response"/>
    <property type="evidence" value="ECO:0007669"/>
    <property type="project" value="UniProtKB-KW"/>
</dbReference>
<evidence type="ECO:0000256" key="10">
    <source>
        <dbReference type="ARBA" id="ARBA00022840"/>
    </source>
</evidence>
<dbReference type="FunFam" id="3.40.50.300:FF:001091">
    <property type="entry name" value="Probable disease resistance protein At1g61300"/>
    <property type="match status" value="1"/>
</dbReference>
<dbReference type="Gene3D" id="1.20.5.4130">
    <property type="match status" value="1"/>
</dbReference>
<evidence type="ECO:0000259" key="13">
    <source>
        <dbReference type="Pfam" id="PF23598"/>
    </source>
</evidence>
<dbReference type="InterPro" id="IPR027417">
    <property type="entry name" value="P-loop_NTPase"/>
</dbReference>
<evidence type="ECO:0000259" key="12">
    <source>
        <dbReference type="Pfam" id="PF23559"/>
    </source>
</evidence>
<dbReference type="Gene3D" id="1.10.8.430">
    <property type="entry name" value="Helical domain of apoptotic protease-activating factors"/>
    <property type="match status" value="1"/>
</dbReference>
<dbReference type="Gene3D" id="3.80.10.10">
    <property type="entry name" value="Ribonuclease Inhibitor"/>
    <property type="match status" value="1"/>
</dbReference>
<dbReference type="SUPFAM" id="SSF52058">
    <property type="entry name" value="L domain-like"/>
    <property type="match status" value="1"/>
</dbReference>
<reference evidence="14" key="2">
    <citation type="journal article" date="2024" name="Plant">
        <title>Genomic evolution and insights into agronomic trait innovations of Sesamum species.</title>
        <authorList>
            <person name="Miao H."/>
            <person name="Wang L."/>
            <person name="Qu L."/>
            <person name="Liu H."/>
            <person name="Sun Y."/>
            <person name="Le M."/>
            <person name="Wang Q."/>
            <person name="Wei S."/>
            <person name="Zheng Y."/>
            <person name="Lin W."/>
            <person name="Duan Y."/>
            <person name="Cao H."/>
            <person name="Xiong S."/>
            <person name="Wang X."/>
            <person name="Wei L."/>
            <person name="Li C."/>
            <person name="Ma Q."/>
            <person name="Ju M."/>
            <person name="Zhao R."/>
            <person name="Li G."/>
            <person name="Mu C."/>
            <person name="Tian Q."/>
            <person name="Mei H."/>
            <person name="Zhang T."/>
            <person name="Gao T."/>
            <person name="Zhang H."/>
        </authorList>
    </citation>
    <scope>NUCLEOTIDE SEQUENCE</scope>
    <source>
        <strain evidence="14">3651</strain>
    </source>
</reference>
<dbReference type="Gene3D" id="3.40.50.300">
    <property type="entry name" value="P-loop containing nucleotide triphosphate hydrolases"/>
    <property type="match status" value="1"/>
</dbReference>
<dbReference type="InterPro" id="IPR042197">
    <property type="entry name" value="Apaf_helical"/>
</dbReference>
<gene>
    <name evidence="14" type="ORF">Salat_2830900</name>
</gene>
<dbReference type="EMBL" id="JACGWO010000012">
    <property type="protein sequence ID" value="KAK4414180.1"/>
    <property type="molecule type" value="Genomic_DNA"/>
</dbReference>
<reference evidence="14" key="1">
    <citation type="submission" date="2020-06" db="EMBL/GenBank/DDBJ databases">
        <authorList>
            <person name="Li T."/>
            <person name="Hu X."/>
            <person name="Zhang T."/>
            <person name="Song X."/>
            <person name="Zhang H."/>
            <person name="Dai N."/>
            <person name="Sheng W."/>
            <person name="Hou X."/>
            <person name="Wei L."/>
        </authorList>
    </citation>
    <scope>NUCLEOTIDE SEQUENCE</scope>
    <source>
        <strain evidence="14">3651</strain>
        <tissue evidence="14">Leaf</tissue>
    </source>
</reference>
<dbReference type="InterPro" id="IPR044974">
    <property type="entry name" value="Disease_R_plants"/>
</dbReference>
<evidence type="ECO:0000256" key="8">
    <source>
        <dbReference type="ARBA" id="ARBA00022741"/>
    </source>
</evidence>
<dbReference type="GO" id="GO:0043531">
    <property type="term" value="F:ADP binding"/>
    <property type="evidence" value="ECO:0007669"/>
    <property type="project" value="InterPro"/>
</dbReference>
<dbReference type="GO" id="GO:0051607">
    <property type="term" value="P:defense response to virus"/>
    <property type="evidence" value="ECO:0007669"/>
    <property type="project" value="UniProtKB-ARBA"/>
</dbReference>
<dbReference type="InterPro" id="IPR036388">
    <property type="entry name" value="WH-like_DNA-bd_sf"/>
</dbReference>
<comment type="function">
    <text evidence="1">Confers resistance to late blight (Phytophthora infestans) races carrying the avirulence gene Avr1. Resistance proteins guard the plant against pathogens that contain an appropriate avirulence protein via an indirect interaction with this avirulence protein. That triggers a defense system including the hypersensitive response, which restricts the pathogen growth.</text>
</comment>
<dbReference type="CDD" id="cd14798">
    <property type="entry name" value="RX-CC_like"/>
    <property type="match status" value="1"/>
</dbReference>
<dbReference type="GO" id="GO:0005524">
    <property type="term" value="F:ATP binding"/>
    <property type="evidence" value="ECO:0007669"/>
    <property type="project" value="UniProtKB-KW"/>
</dbReference>
<dbReference type="Pfam" id="PF23559">
    <property type="entry name" value="WHD_DRP"/>
    <property type="match status" value="1"/>
</dbReference>
<keyword evidence="9" id="KW-0611">Plant defense</keyword>
<dbReference type="Pfam" id="PF23598">
    <property type="entry name" value="LRR_14"/>
    <property type="match status" value="1"/>
</dbReference>
<evidence type="ECO:0000256" key="2">
    <source>
        <dbReference type="ARBA" id="ARBA00004496"/>
    </source>
</evidence>
<protein>
    <submittedName>
        <fullName evidence="14">Late blight resistance proteinR1B-12</fullName>
    </submittedName>
</protein>
<keyword evidence="8" id="KW-0547">Nucleotide-binding</keyword>
<dbReference type="InterPro" id="IPR055414">
    <property type="entry name" value="LRR_R13L4/SHOC2-like"/>
</dbReference>
<evidence type="ECO:0000256" key="7">
    <source>
        <dbReference type="ARBA" id="ARBA00022737"/>
    </source>
</evidence>
<feature type="domain" description="Disease resistance protein winged helix" evidence="12">
    <location>
        <begin position="412"/>
        <end position="483"/>
    </location>
</feature>
<keyword evidence="15" id="KW-1185">Reference proteome</keyword>
<keyword evidence="6" id="KW-0381">Hypersensitive response</keyword>
<dbReference type="AlphaFoldDB" id="A0AAE1XLQ3"/>
<evidence type="ECO:0000256" key="3">
    <source>
        <dbReference type="ARBA" id="ARBA00008894"/>
    </source>
</evidence>
<evidence type="ECO:0000259" key="11">
    <source>
        <dbReference type="Pfam" id="PF00931"/>
    </source>
</evidence>
<proteinExistence type="inferred from homology"/>
<evidence type="ECO:0000256" key="4">
    <source>
        <dbReference type="ARBA" id="ARBA00022490"/>
    </source>
</evidence>
<dbReference type="PANTHER" id="PTHR23155:SF1152">
    <property type="entry name" value="AAA+ ATPASE DOMAIN-CONTAINING PROTEIN"/>
    <property type="match status" value="1"/>
</dbReference>
<comment type="caution">
    <text evidence="14">The sequence shown here is derived from an EMBL/GenBank/DDBJ whole genome shotgun (WGS) entry which is preliminary data.</text>
</comment>
<sequence length="863" mass="98408">MAYAAVLSLMETLKQILDADDQQHLLDHKKHQFESLLGKACSLQDFLEDSWQTSSEAVQSLEQRIREAAYTGDDLIMSRMSRTEGFLWQVKFMLQTLISAFWPDQDLEKVIEEIDSIMKEVMEFKDGGGVKDSRPRNSLTAGPSTQAARVADTMVGFDDDLVQLKDRLIGQQSKLQIIPIVGMGGIGKTTLAKNTYQDPFVVYHFDIRAWVTVSQEYCLREILLCLLDCTTKGLTNEMHEEGDEELCIRLYKSLKGRRYLVVIDDVWTTKAWDDIKMLFPDDSSGSRIVLTTRLSNIAAYVNSCNPHHQMRFLNDDESWKLLQEKACVEENYLELEKFGKEIAENCRVLPLTIAVIGGVLSKHDKTQDIWEHIAKNVSSFVTSNDEQCLRILSLSYNYLPHHLRPCFLYMGVFPEDYEIRVSKLIKLWVAEGFLKPIISQSLEEVAMKYLQDLIDRNLVLIRQRGSNGMIKSCSIHDLLLDLCLREGRKEKFLCVTKVTANTSLNVTNGGRRLIIYENSVKGHDASASLIRANNDTLKSASAVRSFIVQVVLIQHHQYLAYTTNGKLPSSISVLRNLQTLIVHQMIMSFLFKLPPEIWEMPQLRHICFTECALPDLCCGQIEGAVFIFPGRLETLQLSGISCFTEDNCRRVENVKKLGIKYDHASARGQWERYSLNNLGQLHELENLKCLFGGQDYLMLLTSPRKLPPPMLTFPPNLKKLTLSGCLLPWEDMTHIGSLPKLEVLKLHRNAFSGDVWEPIEGEFLRLKYLKLHHMDLAEWRADETHFPSLQHLILKICRLKEIPSGIGEIPTLELIQLDDCYISTVTSAIHLKEEQQSLGNDGLKLFINYSTVTESTKKLISRA</sequence>